<gene>
    <name evidence="1" type="ORF">H4W29_000222</name>
</gene>
<protein>
    <submittedName>
        <fullName evidence="1">Alpha/beta hydrolase family esterase</fullName>
    </submittedName>
</protein>
<dbReference type="RefSeq" id="WP_192727317.1">
    <property type="nucleotide sequence ID" value="NZ_BAAAVL010000003.1"/>
</dbReference>
<dbReference type="Proteomes" id="UP000620262">
    <property type="component" value="Unassembled WGS sequence"/>
</dbReference>
<accession>A0ABR9IIP3</accession>
<dbReference type="Pfam" id="PF06821">
    <property type="entry name" value="Ser_hydrolase"/>
    <property type="match status" value="1"/>
</dbReference>
<evidence type="ECO:0000313" key="1">
    <source>
        <dbReference type="EMBL" id="MBE1503041.1"/>
    </source>
</evidence>
<dbReference type="EMBL" id="JADBEC010000001">
    <property type="protein sequence ID" value="MBE1503041.1"/>
    <property type="molecule type" value="Genomic_DNA"/>
</dbReference>
<name>A0ABR9IIP3_RHIVS</name>
<dbReference type="Gene3D" id="3.40.50.1820">
    <property type="entry name" value="alpha/beta hydrolase"/>
    <property type="match status" value="1"/>
</dbReference>
<dbReference type="InterPro" id="IPR029058">
    <property type="entry name" value="AB_hydrolase_fold"/>
</dbReference>
<comment type="caution">
    <text evidence="1">The sequence shown here is derived from an EMBL/GenBank/DDBJ whole genome shotgun (WGS) entry which is preliminary data.</text>
</comment>
<keyword evidence="2" id="KW-1185">Reference proteome</keyword>
<sequence>MTKILIVPGLFGSDEGHWQHYWLDDVSQSRMVGQDDWNHARLDRWMERLEQALLEAGEAYIVAHSLGCILTARLADRPVARRVKGALLVAPCDLPATERLHPGSLAFGPMPTKPLAFPSLTVGSLDDKYMSLDRLSFYTRLWKTEVRNIGLAGHINIASGFGRWTGGYTLFDAVKDKAKAKRPEVSKLNAAAASA</sequence>
<evidence type="ECO:0000313" key="2">
    <source>
        <dbReference type="Proteomes" id="UP000620262"/>
    </source>
</evidence>
<proteinExistence type="predicted"/>
<dbReference type="InterPro" id="IPR010662">
    <property type="entry name" value="RBBP9/YdeN"/>
</dbReference>
<dbReference type="GO" id="GO:0016787">
    <property type="term" value="F:hydrolase activity"/>
    <property type="evidence" value="ECO:0007669"/>
    <property type="project" value="UniProtKB-KW"/>
</dbReference>
<keyword evidence="1" id="KW-0378">Hydrolase</keyword>
<reference evidence="1 2" key="1">
    <citation type="submission" date="2020-10" db="EMBL/GenBank/DDBJ databases">
        <title>Sequencing the genomes of 1000 actinobacteria strains.</title>
        <authorList>
            <person name="Klenk H.-P."/>
        </authorList>
    </citation>
    <scope>NUCLEOTIDE SEQUENCE [LARGE SCALE GENOMIC DNA]</scope>
    <source>
        <strain evidence="1 2">DSM 7307</strain>
    </source>
</reference>
<organism evidence="1 2">
    <name type="scientific">Rhizobium viscosum</name>
    <name type="common">Arthrobacter viscosus</name>
    <dbReference type="NCBI Taxonomy" id="1673"/>
    <lineage>
        <taxon>Bacteria</taxon>
        <taxon>Pseudomonadati</taxon>
        <taxon>Pseudomonadota</taxon>
        <taxon>Alphaproteobacteria</taxon>
        <taxon>Hyphomicrobiales</taxon>
        <taxon>Rhizobiaceae</taxon>
        <taxon>Rhizobium/Agrobacterium group</taxon>
        <taxon>Rhizobium</taxon>
    </lineage>
</organism>
<dbReference type="SUPFAM" id="SSF53474">
    <property type="entry name" value="alpha/beta-Hydrolases"/>
    <property type="match status" value="1"/>
</dbReference>